<proteinExistence type="predicted"/>
<protein>
    <submittedName>
        <fullName evidence="2">C-type lectin domain-containing protein</fullName>
    </submittedName>
</protein>
<organism evidence="1 2">
    <name type="scientific">Panagrolaimus sp. ES5</name>
    <dbReference type="NCBI Taxonomy" id="591445"/>
    <lineage>
        <taxon>Eukaryota</taxon>
        <taxon>Metazoa</taxon>
        <taxon>Ecdysozoa</taxon>
        <taxon>Nematoda</taxon>
        <taxon>Chromadorea</taxon>
        <taxon>Rhabditida</taxon>
        <taxon>Tylenchina</taxon>
        <taxon>Panagrolaimomorpha</taxon>
        <taxon>Panagrolaimoidea</taxon>
        <taxon>Panagrolaimidae</taxon>
        <taxon>Panagrolaimus</taxon>
    </lineage>
</organism>
<accession>A0AC34GY47</accession>
<sequence>MQFLVQYGKFVIGLHIRSNEPWTRAGFHWEDGSPLDFDGWDHETPNQPDNQLPPERNVEFRNNFQRFGWHDLPLIYFEAVVCKITLRSYGLLPQNPYTPVNPSYPYPPNQIGQLQPQQTPQPHFAVVATQLPGIVQNPNSNAIQQIAAPPAEVIIEPSEILVVNPGAEVVAAATPSVINVSPPVYQ</sequence>
<evidence type="ECO:0000313" key="2">
    <source>
        <dbReference type="WBParaSite" id="ES5_v2.g9889.t1"/>
    </source>
</evidence>
<name>A0AC34GY47_9BILA</name>
<dbReference type="WBParaSite" id="ES5_v2.g9889.t1">
    <property type="protein sequence ID" value="ES5_v2.g9889.t1"/>
    <property type="gene ID" value="ES5_v2.g9889"/>
</dbReference>
<evidence type="ECO:0000313" key="1">
    <source>
        <dbReference type="Proteomes" id="UP000887579"/>
    </source>
</evidence>
<reference evidence="2" key="1">
    <citation type="submission" date="2022-11" db="UniProtKB">
        <authorList>
            <consortium name="WormBaseParasite"/>
        </authorList>
    </citation>
    <scope>IDENTIFICATION</scope>
</reference>
<dbReference type="Proteomes" id="UP000887579">
    <property type="component" value="Unplaced"/>
</dbReference>